<evidence type="ECO:0000313" key="2">
    <source>
        <dbReference type="Proteomes" id="UP000214689"/>
    </source>
</evidence>
<evidence type="ECO:0008006" key="3">
    <source>
        <dbReference type="Google" id="ProtNLM"/>
    </source>
</evidence>
<keyword evidence="2" id="KW-1185">Reference proteome</keyword>
<proteinExistence type="predicted"/>
<name>A0A223ATM8_9FIRM</name>
<gene>
    <name evidence="1" type="ORF">AXF17_07945</name>
</gene>
<sequence length="114" mass="13415">MREVLNESPFNDNYGIKRMILALAHRGIKVGKRRATRMMCENGWLHERRRKHLGLTKATTEIQERENLIKQDFHSDEPYHKLLTVISQVACYYGKLYIANNGLLQRRNTFIVDA</sequence>
<dbReference type="OrthoDB" id="9813957at2"/>
<dbReference type="EMBL" id="CP016199">
    <property type="protein sequence ID" value="ASS38333.1"/>
    <property type="molecule type" value="Genomic_DNA"/>
</dbReference>
<organism evidence="1 2">
    <name type="scientific">Mogibacterium pumilum</name>
    <dbReference type="NCBI Taxonomy" id="86332"/>
    <lineage>
        <taxon>Bacteria</taxon>
        <taxon>Bacillati</taxon>
        <taxon>Bacillota</taxon>
        <taxon>Clostridia</taxon>
        <taxon>Peptostreptococcales</taxon>
        <taxon>Anaerovoracaceae</taxon>
        <taxon>Mogibacterium</taxon>
    </lineage>
</organism>
<evidence type="ECO:0000313" key="1">
    <source>
        <dbReference type="EMBL" id="ASS38333.1"/>
    </source>
</evidence>
<accession>A0A223ATM8</accession>
<dbReference type="RefSeq" id="WP_157682605.1">
    <property type="nucleotide sequence ID" value="NZ_CP016199.1"/>
</dbReference>
<dbReference type="Proteomes" id="UP000214689">
    <property type="component" value="Chromosome"/>
</dbReference>
<dbReference type="AlphaFoldDB" id="A0A223ATM8"/>
<reference evidence="2" key="1">
    <citation type="submission" date="2016-05" db="EMBL/GenBank/DDBJ databases">
        <authorList>
            <person name="Holder M.E."/>
            <person name="Ajami N.J."/>
            <person name="Petrosino J.F."/>
        </authorList>
    </citation>
    <scope>NUCLEOTIDE SEQUENCE [LARGE SCALE GENOMIC DNA]</scope>
    <source>
        <strain evidence="2">ATCC 700696</strain>
    </source>
</reference>
<protein>
    <recommendedName>
        <fullName evidence="3">HTH-like domain-containing protein</fullName>
    </recommendedName>
</protein>